<dbReference type="GO" id="GO:0008061">
    <property type="term" value="F:chitin binding"/>
    <property type="evidence" value="ECO:0007669"/>
    <property type="project" value="InterPro"/>
</dbReference>
<dbReference type="Proteomes" id="UP000183832">
    <property type="component" value="Unassembled WGS sequence"/>
</dbReference>
<organism evidence="2 3">
    <name type="scientific">Clunio marinus</name>
    <dbReference type="NCBI Taxonomy" id="568069"/>
    <lineage>
        <taxon>Eukaryota</taxon>
        <taxon>Metazoa</taxon>
        <taxon>Ecdysozoa</taxon>
        <taxon>Arthropoda</taxon>
        <taxon>Hexapoda</taxon>
        <taxon>Insecta</taxon>
        <taxon>Pterygota</taxon>
        <taxon>Neoptera</taxon>
        <taxon>Endopterygota</taxon>
        <taxon>Diptera</taxon>
        <taxon>Nematocera</taxon>
        <taxon>Chironomoidea</taxon>
        <taxon>Chironomidae</taxon>
        <taxon>Clunio</taxon>
    </lineage>
</organism>
<reference evidence="2 3" key="1">
    <citation type="submission" date="2015-04" db="EMBL/GenBank/DDBJ databases">
        <authorList>
            <person name="Syromyatnikov M.Y."/>
            <person name="Popov V.N."/>
        </authorList>
    </citation>
    <scope>NUCLEOTIDE SEQUENCE [LARGE SCALE GENOMIC DNA]</scope>
</reference>
<dbReference type="AlphaFoldDB" id="A0A1J1HL05"/>
<dbReference type="SUPFAM" id="SSF57625">
    <property type="entry name" value="Invertebrate chitin-binding proteins"/>
    <property type="match status" value="1"/>
</dbReference>
<protein>
    <submittedName>
        <fullName evidence="2">CLUMA_CG002640, isoform A</fullName>
    </submittedName>
</protein>
<keyword evidence="1" id="KW-0732">Signal</keyword>
<gene>
    <name evidence="2" type="ORF">CLUMA_CG002640</name>
</gene>
<accession>A0A1J1HL05</accession>
<evidence type="ECO:0000313" key="3">
    <source>
        <dbReference type="Proteomes" id="UP000183832"/>
    </source>
</evidence>
<feature type="chain" id="PRO_5013244208" evidence="1">
    <location>
        <begin position="17"/>
        <end position="147"/>
    </location>
</feature>
<dbReference type="InterPro" id="IPR036508">
    <property type="entry name" value="Chitin-bd_dom_sf"/>
</dbReference>
<evidence type="ECO:0000313" key="2">
    <source>
        <dbReference type="EMBL" id="CRK88743.1"/>
    </source>
</evidence>
<sequence length="147" mass="16562">MKVIAVLFVLVAAVAANKIKYIGGDAFRWINGRVECRRNCVARDWNSCELCPMPDLNPTCPAPNCNIGANTQYVFPHPDPTMFWQCERTLENGEYGWRTIERNCGCMTLFNYAEQACIHPRDWSPDCPGVQNPNAVPNACELDCQDC</sequence>
<keyword evidence="3" id="KW-1185">Reference proteome</keyword>
<evidence type="ECO:0000256" key="1">
    <source>
        <dbReference type="SAM" id="SignalP"/>
    </source>
</evidence>
<feature type="signal peptide" evidence="1">
    <location>
        <begin position="1"/>
        <end position="16"/>
    </location>
</feature>
<proteinExistence type="predicted"/>
<dbReference type="EMBL" id="CVRI01000010">
    <property type="protein sequence ID" value="CRK88743.1"/>
    <property type="molecule type" value="Genomic_DNA"/>
</dbReference>
<dbReference type="OrthoDB" id="7765120at2759"/>
<name>A0A1J1HL05_9DIPT</name>